<organism evidence="1 2">
    <name type="scientific">Streptomyces cellulosae</name>
    <dbReference type="NCBI Taxonomy" id="1968"/>
    <lineage>
        <taxon>Bacteria</taxon>
        <taxon>Bacillati</taxon>
        <taxon>Actinomycetota</taxon>
        <taxon>Actinomycetes</taxon>
        <taxon>Kitasatosporales</taxon>
        <taxon>Streptomycetaceae</taxon>
        <taxon>Streptomyces</taxon>
    </lineage>
</organism>
<dbReference type="EMBL" id="JBHVBU010000021">
    <property type="protein sequence ID" value="MFE7963455.1"/>
    <property type="molecule type" value="Genomic_DNA"/>
</dbReference>
<comment type="caution">
    <text evidence="1">The sequence shown here is derived from an EMBL/GenBank/DDBJ whole genome shotgun (WGS) entry which is preliminary data.</text>
</comment>
<evidence type="ECO:0000313" key="1">
    <source>
        <dbReference type="EMBL" id="MFE7963455.1"/>
    </source>
</evidence>
<evidence type="ECO:0000313" key="2">
    <source>
        <dbReference type="Proteomes" id="UP001600650"/>
    </source>
</evidence>
<sequence>MLTDQTDRSLPTQLDTTRRYLVPVADEHGGIHLALYAYAPRVRTWVTSAGVCGTTAQQGALPTDTPLTCRDCQALEEGYREMLEGRTDPHRYCPACRLGDRR</sequence>
<name>A0ABW6JGI1_STRCE</name>
<protein>
    <submittedName>
        <fullName evidence="1">Uncharacterized protein</fullName>
    </submittedName>
</protein>
<dbReference type="RefSeq" id="WP_381726255.1">
    <property type="nucleotide sequence ID" value="NZ_JBHVBU010000021.1"/>
</dbReference>
<dbReference type="Proteomes" id="UP001600650">
    <property type="component" value="Unassembled WGS sequence"/>
</dbReference>
<keyword evidence="2" id="KW-1185">Reference proteome</keyword>
<gene>
    <name evidence="1" type="ORF">ACFU0X_10435</name>
</gene>
<proteinExistence type="predicted"/>
<reference evidence="1 2" key="1">
    <citation type="submission" date="2024-09" db="EMBL/GenBank/DDBJ databases">
        <title>The Natural Products Discovery Center: Release of the First 8490 Sequenced Strains for Exploring Actinobacteria Biosynthetic Diversity.</title>
        <authorList>
            <person name="Kalkreuter E."/>
            <person name="Kautsar S.A."/>
            <person name="Yang D."/>
            <person name="Bader C.D."/>
            <person name="Teijaro C.N."/>
            <person name="Fluegel L."/>
            <person name="Davis C.M."/>
            <person name="Simpson J.R."/>
            <person name="Lauterbach L."/>
            <person name="Steele A.D."/>
            <person name="Gui C."/>
            <person name="Meng S."/>
            <person name="Li G."/>
            <person name="Viehrig K."/>
            <person name="Ye F."/>
            <person name="Su P."/>
            <person name="Kiefer A.F."/>
            <person name="Nichols A."/>
            <person name="Cepeda A.J."/>
            <person name="Yan W."/>
            <person name="Fan B."/>
            <person name="Jiang Y."/>
            <person name="Adhikari A."/>
            <person name="Zheng C.-J."/>
            <person name="Schuster L."/>
            <person name="Cowan T.M."/>
            <person name="Smanski M.J."/>
            <person name="Chevrette M.G."/>
            <person name="De Carvalho L.P.S."/>
            <person name="Shen B."/>
        </authorList>
    </citation>
    <scope>NUCLEOTIDE SEQUENCE [LARGE SCALE GENOMIC DNA]</scope>
    <source>
        <strain evidence="1 2">NPDC057399</strain>
    </source>
</reference>
<accession>A0ABW6JGI1</accession>